<evidence type="ECO:0000256" key="3">
    <source>
        <dbReference type="ARBA" id="ARBA00023027"/>
    </source>
</evidence>
<keyword evidence="3" id="KW-0520">NAD</keyword>
<evidence type="ECO:0000313" key="7">
    <source>
        <dbReference type="Proteomes" id="UP000198210"/>
    </source>
</evidence>
<reference evidence="6 7" key="1">
    <citation type="submission" date="2016-06" db="EMBL/GenBank/DDBJ databases">
        <authorList>
            <person name="Kjaerup R.B."/>
            <person name="Dalgaard T.S."/>
            <person name="Juul-Madsen H.R."/>
        </authorList>
    </citation>
    <scope>NUCLEOTIDE SEQUENCE [LARGE SCALE GENOMIC DNA]</scope>
    <source>
        <strain evidence="6 7">DSM 45097</strain>
    </source>
</reference>
<organism evidence="6 7">
    <name type="scientific">Micromonospora siamensis</name>
    <dbReference type="NCBI Taxonomy" id="299152"/>
    <lineage>
        <taxon>Bacteria</taxon>
        <taxon>Bacillati</taxon>
        <taxon>Actinomycetota</taxon>
        <taxon>Actinomycetes</taxon>
        <taxon>Micromonosporales</taxon>
        <taxon>Micromonosporaceae</taxon>
        <taxon>Micromonospora</taxon>
    </lineage>
</organism>
<dbReference type="PANTHER" id="PTHR43103:SF5">
    <property type="entry name" value="4-EPIMERASE, PUTATIVE (AFU_ORTHOLOGUE AFUA_7G00360)-RELATED"/>
    <property type="match status" value="1"/>
</dbReference>
<evidence type="ECO:0000259" key="5">
    <source>
        <dbReference type="Pfam" id="PF01370"/>
    </source>
</evidence>
<evidence type="ECO:0000256" key="1">
    <source>
        <dbReference type="ARBA" id="ARBA00007637"/>
    </source>
</evidence>
<dbReference type="SUPFAM" id="SSF51735">
    <property type="entry name" value="NAD(P)-binding Rossmann-fold domains"/>
    <property type="match status" value="1"/>
</dbReference>
<feature type="domain" description="NAD-dependent epimerase/dehydratase" evidence="5">
    <location>
        <begin position="15"/>
        <end position="171"/>
    </location>
</feature>
<accession>A0A1C5GN95</accession>
<dbReference type="Pfam" id="PF01370">
    <property type="entry name" value="Epimerase"/>
    <property type="match status" value="1"/>
</dbReference>
<dbReference type="RefSeq" id="WP_197697582.1">
    <property type="nucleotide sequence ID" value="NZ_JBHLYF010000045.1"/>
</dbReference>
<feature type="region of interest" description="Disordered" evidence="4">
    <location>
        <begin position="251"/>
        <end position="271"/>
    </location>
</feature>
<keyword evidence="7" id="KW-1185">Reference proteome</keyword>
<keyword evidence="2" id="KW-0560">Oxidoreductase</keyword>
<dbReference type="AlphaFoldDB" id="A0A1C5GN95"/>
<protein>
    <submittedName>
        <fullName evidence="6">Uronate dehydrogenase</fullName>
    </submittedName>
</protein>
<dbReference type="InterPro" id="IPR036291">
    <property type="entry name" value="NAD(P)-bd_dom_sf"/>
</dbReference>
<dbReference type="EMBL" id="LT607751">
    <property type="protein sequence ID" value="SCG35259.1"/>
    <property type="molecule type" value="Genomic_DNA"/>
</dbReference>
<proteinExistence type="inferred from homology"/>
<evidence type="ECO:0000313" key="6">
    <source>
        <dbReference type="EMBL" id="SCG35259.1"/>
    </source>
</evidence>
<dbReference type="InterPro" id="IPR001509">
    <property type="entry name" value="Epimerase_deHydtase"/>
</dbReference>
<comment type="similarity">
    <text evidence="1">Belongs to the NAD(P)-dependent epimerase/dehydratase family.</text>
</comment>
<dbReference type="Gene3D" id="3.40.50.720">
    <property type="entry name" value="NAD(P)-binding Rossmann-like Domain"/>
    <property type="match status" value="1"/>
</dbReference>
<evidence type="ECO:0000256" key="4">
    <source>
        <dbReference type="SAM" id="MobiDB-lite"/>
    </source>
</evidence>
<sequence>MNDRSMGDLREQTWVVTGAAGAVGTPLVADLAGRVGRLVATDLDAPRVPDGVESVAADLRDQDAVAAVLAGAHGVVHLGGIADEADLHDLAEVNVVGTYHVLEGARRAGVRRVVFASSNRSTGCYPCDVPVHPSMPPRPDGVYGAMKVAAEALCQLYADKFGLATVAVRIGSYEERPANLRHLSTWLSPADCLRAFRAAMSAPDVGYACFYAVSANTRGWWSLEPGAALGFVPRDDAEEFAAGIPDAGSTMRGPQGGEFATPEYTLSRQRH</sequence>
<dbReference type="GO" id="GO:0016491">
    <property type="term" value="F:oxidoreductase activity"/>
    <property type="evidence" value="ECO:0007669"/>
    <property type="project" value="UniProtKB-KW"/>
</dbReference>
<name>A0A1C5GN95_9ACTN</name>
<dbReference type="Proteomes" id="UP000198210">
    <property type="component" value="Chromosome I"/>
</dbReference>
<evidence type="ECO:0000256" key="2">
    <source>
        <dbReference type="ARBA" id="ARBA00023002"/>
    </source>
</evidence>
<gene>
    <name evidence="6" type="ORF">GA0074704_0198</name>
</gene>
<dbReference type="PANTHER" id="PTHR43103">
    <property type="entry name" value="NUCLEOSIDE-DIPHOSPHATE-SUGAR EPIMERASE"/>
    <property type="match status" value="1"/>
</dbReference>